<proteinExistence type="predicted"/>
<dbReference type="AlphaFoldDB" id="A0ABC8LYK7"/>
<keyword evidence="3" id="KW-1185">Reference proteome</keyword>
<evidence type="ECO:0000313" key="2">
    <source>
        <dbReference type="EMBL" id="CAH8388453.1"/>
    </source>
</evidence>
<dbReference type="InterPro" id="IPR006527">
    <property type="entry name" value="F-box-assoc_dom_typ1"/>
</dbReference>
<dbReference type="Proteomes" id="UP001642260">
    <property type="component" value="Unassembled WGS sequence"/>
</dbReference>
<sequence>MKKFDFTTERFVNLPLPIPSCYLVDDAVLSVVGDDEKLSVSHFDYRSYVMRIWVSNKVEEAKDLSWRSDVVLKVDFNKFIWKVDFDIMYVESFLFDEENKVAISCDLGLVEDEKKARIYIVGEDMFKQVYKSTVKVTHLDWPRVITYVPSLVRIQESTPKGEKKRRFALT</sequence>
<evidence type="ECO:0000313" key="3">
    <source>
        <dbReference type="Proteomes" id="UP001642260"/>
    </source>
</evidence>
<accession>A0ABC8LYK7</accession>
<dbReference type="Pfam" id="PF07734">
    <property type="entry name" value="FBA_1"/>
    <property type="match status" value="1"/>
</dbReference>
<reference evidence="2 3" key="1">
    <citation type="submission" date="2022-03" db="EMBL/GenBank/DDBJ databases">
        <authorList>
            <person name="Macdonald S."/>
            <person name="Ahmed S."/>
            <person name="Newling K."/>
        </authorList>
    </citation>
    <scope>NUCLEOTIDE SEQUENCE [LARGE SCALE GENOMIC DNA]</scope>
</reference>
<organism evidence="2 3">
    <name type="scientific">Eruca vesicaria subsp. sativa</name>
    <name type="common">Garden rocket</name>
    <name type="synonym">Eruca sativa</name>
    <dbReference type="NCBI Taxonomy" id="29727"/>
    <lineage>
        <taxon>Eukaryota</taxon>
        <taxon>Viridiplantae</taxon>
        <taxon>Streptophyta</taxon>
        <taxon>Embryophyta</taxon>
        <taxon>Tracheophyta</taxon>
        <taxon>Spermatophyta</taxon>
        <taxon>Magnoliopsida</taxon>
        <taxon>eudicotyledons</taxon>
        <taxon>Gunneridae</taxon>
        <taxon>Pentapetalae</taxon>
        <taxon>rosids</taxon>
        <taxon>malvids</taxon>
        <taxon>Brassicales</taxon>
        <taxon>Brassicaceae</taxon>
        <taxon>Brassiceae</taxon>
        <taxon>Eruca</taxon>
    </lineage>
</organism>
<gene>
    <name evidence="2" type="ORF">ERUC_LOCUS40936</name>
</gene>
<comment type="caution">
    <text evidence="2">The sequence shown here is derived from an EMBL/GenBank/DDBJ whole genome shotgun (WGS) entry which is preliminary data.</text>
</comment>
<protein>
    <recommendedName>
        <fullName evidence="1">F-box associated beta-propeller type 1 domain-containing protein</fullName>
    </recommendedName>
</protein>
<feature type="domain" description="F-box associated beta-propeller type 1" evidence="1">
    <location>
        <begin position="2"/>
        <end position="154"/>
    </location>
</feature>
<name>A0ABC8LYK7_ERUVS</name>
<dbReference type="EMBL" id="CAKOAT010797375">
    <property type="protein sequence ID" value="CAH8388453.1"/>
    <property type="molecule type" value="Genomic_DNA"/>
</dbReference>
<evidence type="ECO:0000259" key="1">
    <source>
        <dbReference type="Pfam" id="PF07734"/>
    </source>
</evidence>